<name>A0A822Y0Y2_NELNU</name>
<evidence type="ECO:0000313" key="2">
    <source>
        <dbReference type="Proteomes" id="UP000607653"/>
    </source>
</evidence>
<accession>A0A822Y0Y2</accession>
<sequence>MASKLASMVALEGLSHVDQMNRGQLTHDEADVGWVGLQQVAYTVSQGNCSARICERGDGVVEFRCN</sequence>
<dbReference type="AlphaFoldDB" id="A0A822Y0Y2"/>
<gene>
    <name evidence="1" type="ORF">HUJ06_027585</name>
</gene>
<proteinExistence type="predicted"/>
<dbReference type="EMBL" id="DUZY01000002">
    <property type="protein sequence ID" value="DAD26117.1"/>
    <property type="molecule type" value="Genomic_DNA"/>
</dbReference>
<protein>
    <submittedName>
        <fullName evidence="1">Uncharacterized protein</fullName>
    </submittedName>
</protein>
<keyword evidence="2" id="KW-1185">Reference proteome</keyword>
<comment type="caution">
    <text evidence="1">The sequence shown here is derived from an EMBL/GenBank/DDBJ whole genome shotgun (WGS) entry which is preliminary data.</text>
</comment>
<reference evidence="1 2" key="1">
    <citation type="journal article" date="2020" name="Mol. Biol. Evol.">
        <title>Distinct Expression and Methylation Patterns for Genes with Different Fates following a Single Whole-Genome Duplication in Flowering Plants.</title>
        <authorList>
            <person name="Shi T."/>
            <person name="Rahmani R.S."/>
            <person name="Gugger P.F."/>
            <person name="Wang M."/>
            <person name="Li H."/>
            <person name="Zhang Y."/>
            <person name="Li Z."/>
            <person name="Wang Q."/>
            <person name="Van de Peer Y."/>
            <person name="Marchal K."/>
            <person name="Chen J."/>
        </authorList>
    </citation>
    <scope>NUCLEOTIDE SEQUENCE [LARGE SCALE GENOMIC DNA]</scope>
    <source>
        <tissue evidence="1">Leaf</tissue>
    </source>
</reference>
<dbReference type="Proteomes" id="UP000607653">
    <property type="component" value="Unassembled WGS sequence"/>
</dbReference>
<organism evidence="1 2">
    <name type="scientific">Nelumbo nucifera</name>
    <name type="common">Sacred lotus</name>
    <dbReference type="NCBI Taxonomy" id="4432"/>
    <lineage>
        <taxon>Eukaryota</taxon>
        <taxon>Viridiplantae</taxon>
        <taxon>Streptophyta</taxon>
        <taxon>Embryophyta</taxon>
        <taxon>Tracheophyta</taxon>
        <taxon>Spermatophyta</taxon>
        <taxon>Magnoliopsida</taxon>
        <taxon>Proteales</taxon>
        <taxon>Nelumbonaceae</taxon>
        <taxon>Nelumbo</taxon>
    </lineage>
</organism>
<evidence type="ECO:0000313" key="1">
    <source>
        <dbReference type="EMBL" id="DAD26117.1"/>
    </source>
</evidence>